<evidence type="ECO:0000313" key="2">
    <source>
        <dbReference type="EMBL" id="KNZ48427.1"/>
    </source>
</evidence>
<dbReference type="OrthoDB" id="2505908at2759"/>
<evidence type="ECO:0000313" key="3">
    <source>
        <dbReference type="Proteomes" id="UP000037035"/>
    </source>
</evidence>
<reference evidence="2 3" key="1">
    <citation type="submission" date="2015-08" db="EMBL/GenBank/DDBJ databases">
        <title>Next Generation Sequencing and Analysis of the Genome of Puccinia sorghi L Schw, the Causal Agent of Maize Common Rust.</title>
        <authorList>
            <person name="Rochi L."/>
            <person name="Burguener G."/>
            <person name="Darino M."/>
            <person name="Turjanski A."/>
            <person name="Kreff E."/>
            <person name="Dieguez M.J."/>
            <person name="Sacco F."/>
        </authorList>
    </citation>
    <scope>NUCLEOTIDE SEQUENCE [LARGE SCALE GENOMIC DNA]</scope>
    <source>
        <strain evidence="2 3">RO10H11247</strain>
    </source>
</reference>
<feature type="region of interest" description="Disordered" evidence="1">
    <location>
        <begin position="1"/>
        <end position="38"/>
    </location>
</feature>
<accession>A0A0L6UJI5</accession>
<proteinExistence type="predicted"/>
<comment type="caution">
    <text evidence="2">The sequence shown here is derived from an EMBL/GenBank/DDBJ whole genome shotgun (WGS) entry which is preliminary data.</text>
</comment>
<dbReference type="PANTHER" id="PTHR35871">
    <property type="entry name" value="EXPRESSED PROTEIN"/>
    <property type="match status" value="1"/>
</dbReference>
<keyword evidence="3" id="KW-1185">Reference proteome</keyword>
<evidence type="ECO:0000256" key="1">
    <source>
        <dbReference type="SAM" id="MobiDB-lite"/>
    </source>
</evidence>
<gene>
    <name evidence="2" type="ORF">VP01_567g6</name>
</gene>
<dbReference type="Proteomes" id="UP000037035">
    <property type="component" value="Unassembled WGS sequence"/>
</dbReference>
<protein>
    <submittedName>
        <fullName evidence="2">Uncharacterized protein</fullName>
    </submittedName>
</protein>
<dbReference type="EMBL" id="LAVV01010918">
    <property type="protein sequence ID" value="KNZ48427.1"/>
    <property type="molecule type" value="Genomic_DNA"/>
</dbReference>
<name>A0A0L6UJI5_9BASI</name>
<organism evidence="2 3">
    <name type="scientific">Puccinia sorghi</name>
    <dbReference type="NCBI Taxonomy" id="27349"/>
    <lineage>
        <taxon>Eukaryota</taxon>
        <taxon>Fungi</taxon>
        <taxon>Dikarya</taxon>
        <taxon>Basidiomycota</taxon>
        <taxon>Pucciniomycotina</taxon>
        <taxon>Pucciniomycetes</taxon>
        <taxon>Pucciniales</taxon>
        <taxon>Pucciniaceae</taxon>
        <taxon>Puccinia</taxon>
    </lineage>
</organism>
<dbReference type="PANTHER" id="PTHR35871:SF1">
    <property type="entry name" value="CXC1-LIKE CYSTEINE CLUSTER ASSOCIATED WITH KDZ TRANSPOSASES DOMAIN-CONTAINING PROTEIN"/>
    <property type="match status" value="1"/>
</dbReference>
<sequence length="389" mass="44751">MAVSKAALAQRERRKKQSKSEAEATGPFKDQLPRPTNSQQDVIQEMIDPLCPQELPTIIGDQDEDLIFKIYEEEVALINESHQILDYKINQEGRILKSGTSNYLMPIRNPSNNYEKLIPRKLPQTTKHHYKNQALWALGKSKNFGLELNSSAIKNQANSNKSGGFYLVVGLDLSPTLPATVCVNCISPVQKKNNNNKKEVRESILKPPKIYEQVQFKQDFDELNQTIAYLKLEFKNRCKKDPYPAIELDENQEFNNLKFFDCCCILQSPTSYLLSIMLESSSNQCSQIQRNPIKAPTKKRKAPYPIEPFAMRYHMLPKLKLYLIYVAELCKYPKKYKGTNCKVPILIEPDLLPNDRETVFIYQKKSTVALQKLGLSHPWILNQFFISNT</sequence>
<dbReference type="AlphaFoldDB" id="A0A0L6UJI5"/>
<dbReference type="VEuPathDB" id="FungiDB:VP01_567g6"/>